<dbReference type="AlphaFoldDB" id="A0A2P6NUW1"/>
<evidence type="ECO:0000313" key="3">
    <source>
        <dbReference type="Proteomes" id="UP000241769"/>
    </source>
</evidence>
<organism evidence="2 3">
    <name type="scientific">Planoprotostelium fungivorum</name>
    <dbReference type="NCBI Taxonomy" id="1890364"/>
    <lineage>
        <taxon>Eukaryota</taxon>
        <taxon>Amoebozoa</taxon>
        <taxon>Evosea</taxon>
        <taxon>Variosea</taxon>
        <taxon>Cavosteliida</taxon>
        <taxon>Cavosteliaceae</taxon>
        <taxon>Planoprotostelium</taxon>
    </lineage>
</organism>
<evidence type="ECO:0000256" key="1">
    <source>
        <dbReference type="SAM" id="MobiDB-lite"/>
    </source>
</evidence>
<evidence type="ECO:0000313" key="2">
    <source>
        <dbReference type="EMBL" id="PRP87752.1"/>
    </source>
</evidence>
<keyword evidence="3" id="KW-1185">Reference proteome</keyword>
<dbReference type="Proteomes" id="UP000241769">
    <property type="component" value="Unassembled WGS sequence"/>
</dbReference>
<accession>A0A2P6NUW1</accession>
<reference evidence="2 3" key="1">
    <citation type="journal article" date="2018" name="Genome Biol. Evol.">
        <title>Multiple Roots of Fruiting Body Formation in Amoebozoa.</title>
        <authorList>
            <person name="Hillmann F."/>
            <person name="Forbes G."/>
            <person name="Novohradska S."/>
            <person name="Ferling I."/>
            <person name="Riege K."/>
            <person name="Groth M."/>
            <person name="Westermann M."/>
            <person name="Marz M."/>
            <person name="Spaller T."/>
            <person name="Winckler T."/>
            <person name="Schaap P."/>
            <person name="Glockner G."/>
        </authorList>
    </citation>
    <scope>NUCLEOTIDE SEQUENCE [LARGE SCALE GENOMIC DNA]</scope>
    <source>
        <strain evidence="2 3">Jena</strain>
    </source>
</reference>
<comment type="caution">
    <text evidence="2">The sequence shown here is derived from an EMBL/GenBank/DDBJ whole genome shotgun (WGS) entry which is preliminary data.</text>
</comment>
<protein>
    <submittedName>
        <fullName evidence="2">Uncharacterized protein</fullName>
    </submittedName>
</protein>
<gene>
    <name evidence="2" type="ORF">PROFUN_02452</name>
</gene>
<proteinExistence type="predicted"/>
<dbReference type="EMBL" id="MDYQ01000018">
    <property type="protein sequence ID" value="PRP87752.1"/>
    <property type="molecule type" value="Genomic_DNA"/>
</dbReference>
<sequence>MPETAVSCHPLKYITQQNFRDVLAGVVSRYTVHGLDSTSLDSENKRNVNGLKRGKDECLNN</sequence>
<feature type="region of interest" description="Disordered" evidence="1">
    <location>
        <begin position="38"/>
        <end position="61"/>
    </location>
</feature>
<name>A0A2P6NUW1_9EUKA</name>
<dbReference type="InParanoid" id="A0A2P6NUW1"/>